<accession>A0A857FL16</accession>
<dbReference type="Proteomes" id="UP000464674">
    <property type="component" value="Chromosome"/>
</dbReference>
<name>A0A857FL16_KOMXY</name>
<organism evidence="1 2">
    <name type="scientific">Komagataeibacter xylinus</name>
    <name type="common">Gluconacetobacter xylinus</name>
    <dbReference type="NCBI Taxonomy" id="28448"/>
    <lineage>
        <taxon>Bacteria</taxon>
        <taxon>Pseudomonadati</taxon>
        <taxon>Pseudomonadota</taxon>
        <taxon>Alphaproteobacteria</taxon>
        <taxon>Acetobacterales</taxon>
        <taxon>Acetobacteraceae</taxon>
        <taxon>Komagataeibacter</taxon>
    </lineage>
</organism>
<dbReference type="EMBL" id="CP041348">
    <property type="protein sequence ID" value="QHC34871.1"/>
    <property type="molecule type" value="Genomic_DNA"/>
</dbReference>
<dbReference type="OrthoDB" id="7284704at2"/>
<evidence type="ECO:0000313" key="1">
    <source>
        <dbReference type="EMBL" id="QHC34871.1"/>
    </source>
</evidence>
<gene>
    <name evidence="1" type="ORF">FMA36_04575</name>
</gene>
<reference evidence="1 2" key="1">
    <citation type="journal article" date="2020" name="Carbohydr. Polym.">
        <title>Characterization and optimization of production of bacterial cellulose from strain CGMCC 17276 based on whole-genome analysis.</title>
        <authorList>
            <person name="Lu T."/>
            <person name="Gao H."/>
            <person name="Liao B."/>
            <person name="Wu J."/>
            <person name="Zhang W."/>
            <person name="Huang J."/>
            <person name="Liu M."/>
            <person name="Huang J."/>
            <person name="Chang Z."/>
            <person name="Jin M."/>
            <person name="Yi Z."/>
            <person name="Jiang D."/>
        </authorList>
    </citation>
    <scope>NUCLEOTIDE SEQUENCE [LARGE SCALE GENOMIC DNA]</scope>
    <source>
        <strain evidence="1 2">CGMCC 17276</strain>
    </source>
</reference>
<dbReference type="RefSeq" id="WP_159261146.1">
    <property type="nucleotide sequence ID" value="NZ_CP041348.1"/>
</dbReference>
<protein>
    <submittedName>
        <fullName evidence="1">Uncharacterized protein</fullName>
    </submittedName>
</protein>
<sequence>MTDGRIVLEFVPPDRPLAPRADTLLVVGEGRQPGPAQGWAGVVLAQAGTSPFMHGAGCQCCLPRNGFAGLLGDIFRKRATGDLKWFTHVAVLPPPGQDVAWRGSVAGDVLAQARFCLKN</sequence>
<proteinExistence type="predicted"/>
<evidence type="ECO:0000313" key="2">
    <source>
        <dbReference type="Proteomes" id="UP000464674"/>
    </source>
</evidence>
<dbReference type="AlphaFoldDB" id="A0A857FL16"/>